<name>A0A6P6H3H2_PUMCO</name>
<evidence type="ECO:0000313" key="2">
    <source>
        <dbReference type="Proteomes" id="UP000515131"/>
    </source>
</evidence>
<dbReference type="GO" id="GO:0043065">
    <property type="term" value="P:positive regulation of apoptotic process"/>
    <property type="evidence" value="ECO:0007669"/>
    <property type="project" value="InterPro"/>
</dbReference>
<dbReference type="GO" id="GO:0070059">
    <property type="term" value="P:intrinsic apoptotic signaling pathway in response to endoplasmic reticulum stress"/>
    <property type="evidence" value="ECO:0007669"/>
    <property type="project" value="TreeGrafter"/>
</dbReference>
<dbReference type="InterPro" id="IPR031661">
    <property type="entry name" value="Bbc3"/>
</dbReference>
<sequence length="117" mass="11966">MVREGFSDERTLEQSLEGNVGDKPDDCGGVPGGGKKYGDLTHRLKETRGAAATPPLTLEGPVQSHHGTPALTQGPRGPGDGAQLGACTRPVDVGDLGGRTLPPPDALASAGDFFCTM</sequence>
<dbReference type="GO" id="GO:0001836">
    <property type="term" value="P:release of cytochrome c from mitochondria"/>
    <property type="evidence" value="ECO:0007669"/>
    <property type="project" value="TreeGrafter"/>
</dbReference>
<feature type="compositionally biased region" description="Basic and acidic residues" evidence="1">
    <location>
        <begin position="1"/>
        <end position="12"/>
    </location>
</feature>
<dbReference type="RefSeq" id="XP_025770073.1">
    <property type="nucleotide sequence ID" value="XM_025914288.1"/>
</dbReference>
<dbReference type="PANTHER" id="PTHR28639:SF1">
    <property type="entry name" value="BCL-2-BINDING COMPONENT 3, ISOFORMS 3_4"/>
    <property type="match status" value="1"/>
</dbReference>
<reference evidence="3" key="1">
    <citation type="submission" date="2025-08" db="UniProtKB">
        <authorList>
            <consortium name="RefSeq"/>
        </authorList>
    </citation>
    <scope>IDENTIFICATION</scope>
    <source>
        <tissue evidence="3">Blood</tissue>
    </source>
</reference>
<keyword evidence="2" id="KW-1185">Reference proteome</keyword>
<feature type="region of interest" description="Disordered" evidence="1">
    <location>
        <begin position="1"/>
        <end position="90"/>
    </location>
</feature>
<dbReference type="GO" id="GO:0090200">
    <property type="term" value="P:positive regulation of release of cytochrome c from mitochondria"/>
    <property type="evidence" value="ECO:0007669"/>
    <property type="project" value="InterPro"/>
</dbReference>
<dbReference type="KEGG" id="pcoo:112850757"/>
<evidence type="ECO:0000256" key="1">
    <source>
        <dbReference type="SAM" id="MobiDB-lite"/>
    </source>
</evidence>
<proteinExistence type="predicted"/>
<accession>A0A6P6H3H2</accession>
<dbReference type="GO" id="GO:0005739">
    <property type="term" value="C:mitochondrion"/>
    <property type="evidence" value="ECO:0007669"/>
    <property type="project" value="InterPro"/>
</dbReference>
<dbReference type="PANTHER" id="PTHR28639">
    <property type="entry name" value="BCL-2-BINDING COMPONENT 3"/>
    <property type="match status" value="1"/>
</dbReference>
<dbReference type="CTD" id="27113"/>
<dbReference type="Proteomes" id="UP000515131">
    <property type="component" value="Unplaced"/>
</dbReference>
<evidence type="ECO:0000313" key="3">
    <source>
        <dbReference type="RefSeq" id="XP_025770073.1"/>
    </source>
</evidence>
<organism evidence="2 3">
    <name type="scientific">Puma concolor</name>
    <name type="common">Mountain lion</name>
    <name type="synonym">Felis concolor</name>
    <dbReference type="NCBI Taxonomy" id="9696"/>
    <lineage>
        <taxon>Eukaryota</taxon>
        <taxon>Metazoa</taxon>
        <taxon>Chordata</taxon>
        <taxon>Craniata</taxon>
        <taxon>Vertebrata</taxon>
        <taxon>Euteleostomi</taxon>
        <taxon>Mammalia</taxon>
        <taxon>Eutheria</taxon>
        <taxon>Laurasiatheria</taxon>
        <taxon>Carnivora</taxon>
        <taxon>Feliformia</taxon>
        <taxon>Felidae</taxon>
        <taxon>Felinae</taxon>
        <taxon>Puma</taxon>
    </lineage>
</organism>
<dbReference type="AlphaFoldDB" id="A0A6P6H3H2"/>
<dbReference type="GeneID" id="112850757"/>
<feature type="compositionally biased region" description="Basic and acidic residues" evidence="1">
    <location>
        <begin position="36"/>
        <end position="48"/>
    </location>
</feature>
<dbReference type="GO" id="GO:0097194">
    <property type="term" value="P:execution phase of apoptosis"/>
    <property type="evidence" value="ECO:0007669"/>
    <property type="project" value="TreeGrafter"/>
</dbReference>
<protein>
    <submittedName>
        <fullName evidence="3">Bcl-2-binding component 3</fullName>
    </submittedName>
</protein>
<gene>
    <name evidence="3" type="primary">BBC3</name>
</gene>